<protein>
    <submittedName>
        <fullName evidence="2">Uncharacterized protein</fullName>
    </submittedName>
</protein>
<evidence type="ECO:0000256" key="1">
    <source>
        <dbReference type="SAM" id="MobiDB-lite"/>
    </source>
</evidence>
<dbReference type="Proteomes" id="UP001234989">
    <property type="component" value="Chromosome 11"/>
</dbReference>
<feature type="region of interest" description="Disordered" evidence="1">
    <location>
        <begin position="1"/>
        <end position="20"/>
    </location>
</feature>
<accession>A0AAF0ZZW0</accession>
<sequence>MLVVRHSPLQPLPNPPQKMS</sequence>
<organism evidence="2 3">
    <name type="scientific">Solanum verrucosum</name>
    <dbReference type="NCBI Taxonomy" id="315347"/>
    <lineage>
        <taxon>Eukaryota</taxon>
        <taxon>Viridiplantae</taxon>
        <taxon>Streptophyta</taxon>
        <taxon>Embryophyta</taxon>
        <taxon>Tracheophyta</taxon>
        <taxon>Spermatophyta</taxon>
        <taxon>Magnoliopsida</taxon>
        <taxon>eudicotyledons</taxon>
        <taxon>Gunneridae</taxon>
        <taxon>Pentapetalae</taxon>
        <taxon>asterids</taxon>
        <taxon>lamiids</taxon>
        <taxon>Solanales</taxon>
        <taxon>Solanaceae</taxon>
        <taxon>Solanoideae</taxon>
        <taxon>Solaneae</taxon>
        <taxon>Solanum</taxon>
    </lineage>
</organism>
<name>A0AAF0ZZW0_SOLVR</name>
<feature type="compositionally biased region" description="Pro residues" evidence="1">
    <location>
        <begin position="10"/>
        <end position="20"/>
    </location>
</feature>
<reference evidence="2" key="1">
    <citation type="submission" date="2023-08" db="EMBL/GenBank/DDBJ databases">
        <title>A de novo genome assembly of Solanum verrucosum Schlechtendal, a Mexican diploid species geographically isolated from the other diploid A-genome species in potato relatives.</title>
        <authorList>
            <person name="Hosaka K."/>
        </authorList>
    </citation>
    <scope>NUCLEOTIDE SEQUENCE</scope>
    <source>
        <tissue evidence="2">Young leaves</tissue>
    </source>
</reference>
<gene>
    <name evidence="2" type="ORF">MTR67_048274</name>
</gene>
<dbReference type="AlphaFoldDB" id="A0AAF0ZZW0"/>
<keyword evidence="3" id="KW-1185">Reference proteome</keyword>
<evidence type="ECO:0000313" key="2">
    <source>
        <dbReference type="EMBL" id="WMV54889.1"/>
    </source>
</evidence>
<dbReference type="EMBL" id="CP133622">
    <property type="protein sequence ID" value="WMV54889.1"/>
    <property type="molecule type" value="Genomic_DNA"/>
</dbReference>
<proteinExistence type="predicted"/>
<evidence type="ECO:0000313" key="3">
    <source>
        <dbReference type="Proteomes" id="UP001234989"/>
    </source>
</evidence>